<dbReference type="Proteomes" id="UP000265515">
    <property type="component" value="Unassembled WGS sequence"/>
</dbReference>
<proteinExistence type="inferred from homology"/>
<keyword evidence="5" id="KW-0812">Transmembrane</keyword>
<evidence type="ECO:0000256" key="1">
    <source>
        <dbReference type="ARBA" id="ARBA00004323"/>
    </source>
</evidence>
<keyword evidence="13" id="KW-1185">Reference proteome</keyword>
<keyword evidence="7" id="KW-1133">Transmembrane helix</keyword>
<evidence type="ECO:0000256" key="7">
    <source>
        <dbReference type="ARBA" id="ARBA00022989"/>
    </source>
</evidence>
<dbReference type="AlphaFoldDB" id="A0A388L071"/>
<evidence type="ECO:0000256" key="10">
    <source>
        <dbReference type="ARBA" id="ARBA00023180"/>
    </source>
</evidence>
<evidence type="ECO:0000256" key="8">
    <source>
        <dbReference type="ARBA" id="ARBA00023034"/>
    </source>
</evidence>
<evidence type="ECO:0000256" key="3">
    <source>
        <dbReference type="ARBA" id="ARBA00022676"/>
    </source>
</evidence>
<comment type="subcellular location">
    <subcellularLocation>
        <location evidence="1">Golgi apparatus membrane</location>
        <topology evidence="1">Single-pass type II membrane protein</topology>
    </subcellularLocation>
</comment>
<evidence type="ECO:0000313" key="12">
    <source>
        <dbReference type="EMBL" id="GBG75668.1"/>
    </source>
</evidence>
<feature type="compositionally biased region" description="Basic and acidic residues" evidence="11">
    <location>
        <begin position="148"/>
        <end position="163"/>
    </location>
</feature>
<dbReference type="InterPro" id="IPR050943">
    <property type="entry name" value="Glycosyltr_29_Sialyltrsf"/>
</dbReference>
<dbReference type="CDD" id="cd19952">
    <property type="entry name" value="GT29"/>
    <property type="match status" value="1"/>
</dbReference>
<evidence type="ECO:0000256" key="5">
    <source>
        <dbReference type="ARBA" id="ARBA00022692"/>
    </source>
</evidence>
<dbReference type="InterPro" id="IPR038578">
    <property type="entry name" value="GT29-like_sf"/>
</dbReference>
<keyword evidence="8" id="KW-0333">Golgi apparatus</keyword>
<dbReference type="InterPro" id="IPR001675">
    <property type="entry name" value="Glyco_trans_29"/>
</dbReference>
<evidence type="ECO:0008006" key="14">
    <source>
        <dbReference type="Google" id="ProtNLM"/>
    </source>
</evidence>
<dbReference type="GO" id="GO:0000139">
    <property type="term" value="C:Golgi membrane"/>
    <property type="evidence" value="ECO:0007669"/>
    <property type="project" value="UniProtKB-SubCell"/>
</dbReference>
<dbReference type="Gramene" id="GBG75668">
    <property type="protein sequence ID" value="GBG75668"/>
    <property type="gene ID" value="CBR_g20295"/>
</dbReference>
<evidence type="ECO:0000313" key="13">
    <source>
        <dbReference type="Proteomes" id="UP000265515"/>
    </source>
</evidence>
<organism evidence="12 13">
    <name type="scientific">Chara braunii</name>
    <name type="common">Braun's stonewort</name>
    <dbReference type="NCBI Taxonomy" id="69332"/>
    <lineage>
        <taxon>Eukaryota</taxon>
        <taxon>Viridiplantae</taxon>
        <taxon>Streptophyta</taxon>
        <taxon>Charophyceae</taxon>
        <taxon>Charales</taxon>
        <taxon>Characeae</taxon>
        <taxon>Chara</taxon>
    </lineage>
</organism>
<dbReference type="GO" id="GO:0008373">
    <property type="term" value="F:sialyltransferase activity"/>
    <property type="evidence" value="ECO:0007669"/>
    <property type="project" value="InterPro"/>
</dbReference>
<name>A0A388L071_CHABU</name>
<keyword evidence="6" id="KW-0735">Signal-anchor</keyword>
<dbReference type="Gene3D" id="3.90.1480.20">
    <property type="entry name" value="Glycosyl transferase family 29"/>
    <property type="match status" value="1"/>
</dbReference>
<comment type="caution">
    <text evidence="12">The sequence shown here is derived from an EMBL/GenBank/DDBJ whole genome shotgun (WGS) entry which is preliminary data.</text>
</comment>
<keyword evidence="9" id="KW-0472">Membrane</keyword>
<dbReference type="PANTHER" id="PTHR11987">
    <property type="entry name" value="ALPHA-2,8-SIALYLTRANSFERASE"/>
    <property type="match status" value="1"/>
</dbReference>
<dbReference type="PANTHER" id="PTHR11987:SF36">
    <property type="entry name" value="SIA-ALPHA-2,3-GAL-BETA-1,4-GLCNAC-R:ALPHA 2,8-SIALYLTRANSFERASE"/>
    <property type="match status" value="1"/>
</dbReference>
<sequence length="533" mass="57800">MKLRYVFALSFVNVVVVCGLFQGRIMQALAQSSPWRSSFWSTVRSQSTTVDLSHWWLPNAFTTMTAPDGGASEADSGLQPLALSERHVLLPMGSSEEGLTEDPVMATAVMERLFHGGSGNLSEGEQGNTGNELTESQERAGMSLGEPADGKRNDATDVAKDGSADGLPEGEESGTKVDQLPTGGSDEIPVGGEALPGPLKTSENLGSDGGDDNGQGVTAGLPVAQGASLAASATRRGRRRMAGRSRDCANSCGWHGVCQGRKCLCTALFTGRNCSQAVPLAKIGYIKYFREGYDGPLTMSKQNMQDATAVDVYLNRPGESSRKLTVGPVSQELFESLPEEDVFPPGHIYRSCAVVGNSGILSHYENGLKIDDHELVLRLNAARSSSFERQVGTRTTHRITAEQSFGFRESWPEQVLVFVTSTQRYADFLSQKLQHPALKLAAFHPLFMQYVTSCWPWYFSPSTGLWGVMLALQRCASVDLYGFQVSKEYGVHYNYADPCIDPPIGQHFEMEWQILKALSQAGVLKFGDPCIAV</sequence>
<feature type="region of interest" description="Disordered" evidence="11">
    <location>
        <begin position="116"/>
        <end position="219"/>
    </location>
</feature>
<dbReference type="STRING" id="69332.A0A388L071"/>
<dbReference type="Pfam" id="PF00777">
    <property type="entry name" value="Glyco_transf_29"/>
    <property type="match status" value="1"/>
</dbReference>
<comment type="similarity">
    <text evidence="2">Belongs to the glycosyltransferase 29 family.</text>
</comment>
<evidence type="ECO:0000256" key="2">
    <source>
        <dbReference type="ARBA" id="ARBA00006003"/>
    </source>
</evidence>
<protein>
    <recommendedName>
        <fullName evidence="14">EGF-like domain-containing protein</fullName>
    </recommendedName>
</protein>
<dbReference type="EMBL" id="BFEA01000229">
    <property type="protein sequence ID" value="GBG75668.1"/>
    <property type="molecule type" value="Genomic_DNA"/>
</dbReference>
<keyword evidence="3" id="KW-0328">Glycosyltransferase</keyword>
<accession>A0A388L071</accession>
<keyword evidence="10" id="KW-0325">Glycoprotein</keyword>
<gene>
    <name evidence="12" type="ORF">CBR_g20295</name>
</gene>
<dbReference type="OrthoDB" id="10264956at2759"/>
<keyword evidence="4" id="KW-0808">Transferase</keyword>
<evidence type="ECO:0000256" key="11">
    <source>
        <dbReference type="SAM" id="MobiDB-lite"/>
    </source>
</evidence>
<feature type="compositionally biased region" description="Polar residues" evidence="11">
    <location>
        <begin position="120"/>
        <end position="134"/>
    </location>
</feature>
<evidence type="ECO:0000256" key="6">
    <source>
        <dbReference type="ARBA" id="ARBA00022968"/>
    </source>
</evidence>
<evidence type="ECO:0000256" key="4">
    <source>
        <dbReference type="ARBA" id="ARBA00022679"/>
    </source>
</evidence>
<evidence type="ECO:0000256" key="9">
    <source>
        <dbReference type="ARBA" id="ARBA00023136"/>
    </source>
</evidence>
<reference evidence="12 13" key="1">
    <citation type="journal article" date="2018" name="Cell">
        <title>The Chara Genome: Secondary Complexity and Implications for Plant Terrestrialization.</title>
        <authorList>
            <person name="Nishiyama T."/>
            <person name="Sakayama H."/>
            <person name="Vries J.D."/>
            <person name="Buschmann H."/>
            <person name="Saint-Marcoux D."/>
            <person name="Ullrich K.K."/>
            <person name="Haas F.B."/>
            <person name="Vanderstraeten L."/>
            <person name="Becker D."/>
            <person name="Lang D."/>
            <person name="Vosolsobe S."/>
            <person name="Rombauts S."/>
            <person name="Wilhelmsson P.K.I."/>
            <person name="Janitza P."/>
            <person name="Kern R."/>
            <person name="Heyl A."/>
            <person name="Rumpler F."/>
            <person name="Villalobos L.I.A.C."/>
            <person name="Clay J.M."/>
            <person name="Skokan R."/>
            <person name="Toyoda A."/>
            <person name="Suzuki Y."/>
            <person name="Kagoshima H."/>
            <person name="Schijlen E."/>
            <person name="Tajeshwar N."/>
            <person name="Catarino B."/>
            <person name="Hetherington A.J."/>
            <person name="Saltykova A."/>
            <person name="Bonnot C."/>
            <person name="Breuninger H."/>
            <person name="Symeonidi A."/>
            <person name="Radhakrishnan G.V."/>
            <person name="Van Nieuwerburgh F."/>
            <person name="Deforce D."/>
            <person name="Chang C."/>
            <person name="Karol K.G."/>
            <person name="Hedrich R."/>
            <person name="Ulvskov P."/>
            <person name="Glockner G."/>
            <person name="Delwiche C.F."/>
            <person name="Petrasek J."/>
            <person name="Van de Peer Y."/>
            <person name="Friml J."/>
            <person name="Beilby M."/>
            <person name="Dolan L."/>
            <person name="Kohara Y."/>
            <person name="Sugano S."/>
            <person name="Fujiyama A."/>
            <person name="Delaux P.-M."/>
            <person name="Quint M."/>
            <person name="TheiBen G."/>
            <person name="Hagemann M."/>
            <person name="Harholt J."/>
            <person name="Dunand C."/>
            <person name="Zachgo S."/>
            <person name="Langdale J."/>
            <person name="Maumus F."/>
            <person name="Straeten D.V.D."/>
            <person name="Gould S.B."/>
            <person name="Rensing S.A."/>
        </authorList>
    </citation>
    <scope>NUCLEOTIDE SEQUENCE [LARGE SCALE GENOMIC DNA]</scope>
    <source>
        <strain evidence="12 13">S276</strain>
    </source>
</reference>